<feature type="chain" id="PRO_5005580477" description="LTD domain-containing protein" evidence="3">
    <location>
        <begin position="23"/>
        <end position="2489"/>
    </location>
</feature>
<dbReference type="Pfam" id="PF00932">
    <property type="entry name" value="LTD"/>
    <property type="match status" value="5"/>
</dbReference>
<evidence type="ECO:0000313" key="6">
    <source>
        <dbReference type="Proteomes" id="UP000036908"/>
    </source>
</evidence>
<dbReference type="Gene3D" id="2.60.40.4070">
    <property type="match status" value="1"/>
</dbReference>
<dbReference type="EMBL" id="JSVA01000004">
    <property type="protein sequence ID" value="KOF04033.1"/>
    <property type="molecule type" value="Genomic_DNA"/>
</dbReference>
<dbReference type="InterPro" id="IPR014755">
    <property type="entry name" value="Cu-Rt/internalin_Ig-like"/>
</dbReference>
<name>A0A0L8ANI6_9BACT</name>
<feature type="domain" description="LTD" evidence="4">
    <location>
        <begin position="474"/>
        <end position="600"/>
    </location>
</feature>
<gene>
    <name evidence="5" type="ORF">OB69_03295</name>
</gene>
<dbReference type="PATRIC" id="fig|1566026.4.peg.2428"/>
<dbReference type="OrthoDB" id="9758406at2"/>
<proteinExistence type="predicted"/>
<feature type="domain" description="LTD" evidence="4">
    <location>
        <begin position="2206"/>
        <end position="2329"/>
    </location>
</feature>
<keyword evidence="1 3" id="KW-0732">Signal</keyword>
<feature type="domain" description="LTD" evidence="4">
    <location>
        <begin position="1413"/>
        <end position="1538"/>
    </location>
</feature>
<dbReference type="PROSITE" id="PS51841">
    <property type="entry name" value="LTD"/>
    <property type="match status" value="3"/>
</dbReference>
<sequence>MRLSISIAIAALVLLTANIALSQINTFPSSESFEQAFTTGNPVVFIPNWTGNEVQNSSRIFQGANGRTGTNSLNIIPTSTFSGEVLIALDFTGVNNPLLSFYAYSKQNGGGTSTRPVLVSISTSIDGGNNFLDNVSIGDATTFPNNNTTSYTKYEYELPSQTSGQANVIVKLKVERGDGSGSAAEFVMDDVSIVEQILPLAISSTNAISSTSVVVNFNQEVTQVTAEDKTNYSLDNGITVVSASRTTTNQVTLTTSVMPNANYQLTVSNVEDAASSTPAVNLTSTFSYVEPLSITAVQVLSKNSVEVTFNLNLDQTTAENASNYGIDNGIGSPTLAVRSATELNKVVLTLGAELTESNFALTVNGVKDESTLATASNLSTNFSYLPLTVSSISTLSNTQVEVVFNQNVEATSANLVSNYSLDFGYGAPSSAARNVAEPSKVVLTFGEELANNTYQLTINNVANESGNALASTLQSSVTNATQTAYRSLVINEIFADPTGSAQPDPQTLPSGTSDEFIELYNAGGKAVDLANFDLTGGTIASYVLQPQTYVILTSTSNVTDFQPFGNVVGVSSWNGLSNGGEQLLLKDNLGNLVDSLTFNTDWYKDAAKADGGWSIEQINPELVCSDINNWQASTNAQGATPSGQNSVYDDSPDVKAPRLIEVRIDSPSQLTLFFDEIMDDASLNGASYSLNNGGAIASKTVNQTTHKSVVLALSAPMVSGTIYTVSLTGATDCAGNTIGTNNLEFLFDNLAPVFERFVFKDSTTIDVIFDENLNQTLAETEANFSINLGVGNPTKAIVDADNSKRVRLNLGAALSVGNAYQFTFQNLADTLGNTVSLSSVNLDFVNQIDTVVVLSAQLLDVYFDVDADESTAEQLSNYWVDGDIGNPVAASLDNVNPRLVHLVFSTNFDENKNQYISFEGVQASNNSYLQLFNTTFIFDTDDPDIDSVVVIDERNLRVYFDEILDETSAESVNNYTANNGIGNPSLVTRQADKRSVILTFAQAFEQEVKNRLSITGIQDLSGNVISTQRNEDFTYDRLAPRLVGITLVSPTKILVEFSEEVVKEVAENVNNYSVDNGIGVPIAAVRTEKNTNIVELTFAALGNNSQNTLRISNISDVFENGLPVDLTAIFSSLKPNFGTFTVLNDTTIQVQFTKALNKASAEDIENYGFDNGVGLKSAVQNATDASLVTLNLTISLKEGLKYRLVVQDLLDLDGNRSEVISYDFTYSTHIVDIQILSQNSLVLTFDQELDEVTAETTQNYLLNSGIRNPISAVLSSDDFKVVTLLFNTNFVEGIDYELTVQNLKDLFGFTINSSRNKLSYDLTPPVILEVNSTYLDEIEVVFNEPLNTATARTINHYSLNNGVGNPTSATLVAGSSSKVILKFDTPLTNALTYQLTVDRVQDKQGKAMNAATFDFTFSAPVTPVFRDLVINEIYFDTKPSSSLPNAEFLELYNRGNANIELRDFLLTDKRDTAVFTAQVLAPGEYLAVTTQGAVAQYLNYGKAIGLRNFPSLSNTGESVYLLDRNKVVIDSIAYDQTFYNDATKASGGFSVELINPEKPCFEYSNFAVSVSPNGGTPAGQNSVFSLKADVTAPSMTKLEVISATELKLTFDEAMDISTLIPSNFTLQNGVSVASVSILDAFGRSVQLKLNKEFTKGYELSLITNAITDCSGNELTTNNFTFVQGDRPAFHELLITEIMATPTPSRGLPGVEYVEIYNNSGRIIDLDGLYFSDNDGSYKLTNKNMLPETYLILSGNTAATALAVYGEVLAVNSFPTLTIEDQVSLKDYNGNIIFEVAYDRSFYQSDAKDDGGYSIELINPLASCFDNSNWIASSSENGGTPGVRNSVFDTTPDTTAPLVVSLYAESETQLKITFNEAMNTASILTSTFNLSGGLQVSSVEILDGLGQVILVNLSSAFQRGVVYSITLSDLSDCEGNVISTVTKNFSLGAVPAYQELIFTEIMANPSPSQGLPVVEYLEVFNASSKIISLEGLTLSDGASSTTLGNFNLNPSEYLILTANSDKAKLDPYGNVLGVSSWPSLNASGDKVSLKLGNQVIHSVDYSSAWYRSSSKANGGYSLELIDLSYACVEQSNWKASEAVVGGTPGAQNSVNGINPDLVGPELIKAVALNDSQIQLMFNEKLAVSSFLSNNISISGGISVSSISLGSDAKSATLNLSSALVPNTAYQITVENITDCSGNLILANTRQATVVIAVEAAALDIVINEILFNPKTGGVKFVEIYNQSNKYINLKNWRIEGKTNDRVISTEDIIIGPSSYKTITTDGDILKNQYASTELSTILELSSLPSMPSDAGVVRFVNSKAIVIDEVEYNEDYHSSLLSSVDGVSLERIRFSGLSNDANNWQSASSQSGYATPGYQNSQAQSQPSTLATFSIEPKTFAPDVAGSANFTTINYEFDNSGNVITVSVYDSNGNLIKNVSQNSLVGTTGFFRWDGTTNSGEKARLGYYLILFEILTPSGEVTIKKETVAIGTRF</sequence>
<evidence type="ECO:0000256" key="3">
    <source>
        <dbReference type="SAM" id="SignalP"/>
    </source>
</evidence>
<dbReference type="InterPro" id="IPR032812">
    <property type="entry name" value="SbsA_Ig"/>
</dbReference>
<organism evidence="5 6">
    <name type="scientific">Roseivirga seohaensis subsp. aquiponti</name>
    <dbReference type="NCBI Taxonomy" id="1566026"/>
    <lineage>
        <taxon>Bacteria</taxon>
        <taxon>Pseudomonadati</taxon>
        <taxon>Bacteroidota</taxon>
        <taxon>Cytophagia</taxon>
        <taxon>Cytophagales</taxon>
        <taxon>Roseivirgaceae</taxon>
        <taxon>Roseivirga</taxon>
    </lineage>
</organism>
<evidence type="ECO:0000256" key="1">
    <source>
        <dbReference type="ARBA" id="ARBA00022729"/>
    </source>
</evidence>
<dbReference type="Proteomes" id="UP000036908">
    <property type="component" value="Unassembled WGS sequence"/>
</dbReference>
<accession>A0A0L8ANI6</accession>
<protein>
    <recommendedName>
        <fullName evidence="4">LTD domain-containing protein</fullName>
    </recommendedName>
</protein>
<dbReference type="Pfam" id="PF13205">
    <property type="entry name" value="Big_5"/>
    <property type="match status" value="4"/>
</dbReference>
<feature type="region of interest" description="Disordered" evidence="2">
    <location>
        <begin position="2358"/>
        <end position="2378"/>
    </location>
</feature>
<feature type="signal peptide" evidence="3">
    <location>
        <begin position="1"/>
        <end position="22"/>
    </location>
</feature>
<dbReference type="SUPFAM" id="SSF74853">
    <property type="entry name" value="Lamin A/C globular tail domain"/>
    <property type="match status" value="3"/>
</dbReference>
<comment type="caution">
    <text evidence="5">The sequence shown here is derived from an EMBL/GenBank/DDBJ whole genome shotgun (WGS) entry which is preliminary data.</text>
</comment>
<evidence type="ECO:0000259" key="4">
    <source>
        <dbReference type="PROSITE" id="PS51841"/>
    </source>
</evidence>
<dbReference type="InterPro" id="IPR001322">
    <property type="entry name" value="Lamin_tail_dom"/>
</dbReference>
<dbReference type="Gene3D" id="2.60.40.1220">
    <property type="match status" value="13"/>
</dbReference>
<evidence type="ECO:0000256" key="2">
    <source>
        <dbReference type="SAM" id="MobiDB-lite"/>
    </source>
</evidence>
<evidence type="ECO:0000313" key="5">
    <source>
        <dbReference type="EMBL" id="KOF04033.1"/>
    </source>
</evidence>
<dbReference type="InterPro" id="IPR036415">
    <property type="entry name" value="Lamin_tail_dom_sf"/>
</dbReference>
<keyword evidence="6" id="KW-1185">Reference proteome</keyword>
<reference evidence="6" key="1">
    <citation type="submission" date="2014-11" db="EMBL/GenBank/DDBJ databases">
        <title>Genome sequencing of Roseivirga sp. D-25.</title>
        <authorList>
            <person name="Selvaratnam C."/>
            <person name="Thevarajoo S."/>
            <person name="Goh K.M."/>
            <person name="Eee R."/>
            <person name="Chan K.-G."/>
            <person name="Chong C.S."/>
        </authorList>
    </citation>
    <scope>NUCLEOTIDE SEQUENCE [LARGE SCALE GENOMIC DNA]</scope>
    <source>
        <strain evidence="6">D-25</strain>
    </source>
</reference>
<dbReference type="RefSeq" id="WP_053222263.1">
    <property type="nucleotide sequence ID" value="NZ_JSVA01000004.1"/>
</dbReference>
<dbReference type="Gene3D" id="2.60.40.1260">
    <property type="entry name" value="Lamin Tail domain"/>
    <property type="match status" value="1"/>
</dbReference>